<comment type="subcellular location">
    <subcellularLocation>
        <location evidence="1">Periplasm</location>
    </subcellularLocation>
</comment>
<dbReference type="EMBL" id="JAEHOE010000116">
    <property type="protein sequence ID" value="KAG2486189.1"/>
    <property type="molecule type" value="Genomic_DNA"/>
</dbReference>
<evidence type="ECO:0000256" key="5">
    <source>
        <dbReference type="SAM" id="MobiDB-lite"/>
    </source>
</evidence>
<keyword evidence="7" id="KW-1185">Reference proteome</keyword>
<feature type="compositionally biased region" description="Low complexity" evidence="5">
    <location>
        <begin position="47"/>
        <end position="63"/>
    </location>
</feature>
<sequence>MSLSSGVAAGGVVHAGDGGASSWLAKALRWPPSPGAPQPAPSPGPGSTPSADPASSAAASSAAHRQRQQPPSRPYLLALAALPPPPPPPPAQGDYGGGGASTQPLGELAAAGSAPEVVLTLASFAVTKLAYVRVTKAFREAYLREAGVDVRFRLTFAASGVQARAVIDGLPADVVALALPLDLDKIVGAGLIDPGWRTRYPSSSVVAETTVAFVVRQGNPKNIRTWDDLTRPGVQVVLANPKTAGVARWIFLALWGARMKAGAAAALEYVRKVFENVVVQPRDAREASDVFYKQKVGDVLLTYENEVILTNEVYGDKALPYLVPNYNIRIECPLALVDKVVDARGPEVRRAAADFCRFLFTAPAQSEFARLGFRVNPRTCKEVAAAQTGLPPAKLWQVDKELGGWAAAQRRFFDAGAILDDIQAHVGRLRADQRRGGATA</sequence>
<keyword evidence="3" id="KW-0732">Signal</keyword>
<evidence type="ECO:0000256" key="2">
    <source>
        <dbReference type="ARBA" id="ARBA00022448"/>
    </source>
</evidence>
<gene>
    <name evidence="6" type="ORF">HYH03_015151</name>
</gene>
<protein>
    <submittedName>
        <fullName evidence="6">Uncharacterized protein</fullName>
    </submittedName>
</protein>
<evidence type="ECO:0000256" key="3">
    <source>
        <dbReference type="ARBA" id="ARBA00022729"/>
    </source>
</evidence>
<comment type="caution">
    <text evidence="6">The sequence shown here is derived from an EMBL/GenBank/DDBJ whole genome shotgun (WGS) entry which is preliminary data.</text>
</comment>
<organism evidence="6 7">
    <name type="scientific">Edaphochlamys debaryana</name>
    <dbReference type="NCBI Taxonomy" id="47281"/>
    <lineage>
        <taxon>Eukaryota</taxon>
        <taxon>Viridiplantae</taxon>
        <taxon>Chlorophyta</taxon>
        <taxon>core chlorophytes</taxon>
        <taxon>Chlorophyceae</taxon>
        <taxon>CS clade</taxon>
        <taxon>Chlamydomonadales</taxon>
        <taxon>Chlamydomonadales incertae sedis</taxon>
        <taxon>Edaphochlamys</taxon>
    </lineage>
</organism>
<dbReference type="SUPFAM" id="SSF53850">
    <property type="entry name" value="Periplasmic binding protein-like II"/>
    <property type="match status" value="1"/>
</dbReference>
<dbReference type="GO" id="GO:1902358">
    <property type="term" value="P:sulfate transmembrane transport"/>
    <property type="evidence" value="ECO:0007669"/>
    <property type="project" value="InterPro"/>
</dbReference>
<proteinExistence type="predicted"/>
<feature type="region of interest" description="Disordered" evidence="5">
    <location>
        <begin position="24"/>
        <end position="106"/>
    </location>
</feature>
<dbReference type="InterPro" id="IPR005669">
    <property type="entry name" value="Thiosulph/SO4-bd"/>
</dbReference>
<dbReference type="GO" id="GO:0140104">
    <property type="term" value="F:molecular carrier activity"/>
    <property type="evidence" value="ECO:0007669"/>
    <property type="project" value="InterPro"/>
</dbReference>
<dbReference type="OrthoDB" id="1778at2759"/>
<dbReference type="Pfam" id="PF13531">
    <property type="entry name" value="SBP_bac_11"/>
    <property type="match status" value="1"/>
</dbReference>
<evidence type="ECO:0000256" key="1">
    <source>
        <dbReference type="ARBA" id="ARBA00004418"/>
    </source>
</evidence>
<evidence type="ECO:0000313" key="7">
    <source>
        <dbReference type="Proteomes" id="UP000612055"/>
    </source>
</evidence>
<dbReference type="PANTHER" id="PTHR30368:SF2">
    <property type="entry name" value="SULFATE-BINDING PROTEIN"/>
    <property type="match status" value="1"/>
</dbReference>
<reference evidence="6" key="1">
    <citation type="journal article" date="2020" name="bioRxiv">
        <title>Comparative genomics of Chlamydomonas.</title>
        <authorList>
            <person name="Craig R.J."/>
            <person name="Hasan A.R."/>
            <person name="Ness R.W."/>
            <person name="Keightley P.D."/>
        </authorList>
    </citation>
    <scope>NUCLEOTIDE SEQUENCE</scope>
    <source>
        <strain evidence="6">CCAP 11/70</strain>
    </source>
</reference>
<dbReference type="AlphaFoldDB" id="A0A836BSU5"/>
<evidence type="ECO:0000256" key="4">
    <source>
        <dbReference type="ARBA" id="ARBA00022764"/>
    </source>
</evidence>
<name>A0A836BSU5_9CHLO</name>
<accession>A0A836BSU5</accession>
<feature type="compositionally biased region" description="Pro residues" evidence="5">
    <location>
        <begin position="31"/>
        <end position="46"/>
    </location>
</feature>
<evidence type="ECO:0000313" key="6">
    <source>
        <dbReference type="EMBL" id="KAG2486189.1"/>
    </source>
</evidence>
<dbReference type="Gene3D" id="3.40.190.10">
    <property type="entry name" value="Periplasmic binding protein-like II"/>
    <property type="match status" value="2"/>
</dbReference>
<keyword evidence="4" id="KW-0574">Periplasm</keyword>
<feature type="compositionally biased region" description="Pro residues" evidence="5">
    <location>
        <begin position="82"/>
        <end position="91"/>
    </location>
</feature>
<dbReference type="PANTHER" id="PTHR30368">
    <property type="entry name" value="SULFATE-BINDING PROTEIN"/>
    <property type="match status" value="1"/>
</dbReference>
<dbReference type="CDD" id="cd01005">
    <property type="entry name" value="PBP2_CysP"/>
    <property type="match status" value="1"/>
</dbReference>
<keyword evidence="2" id="KW-0813">Transport</keyword>
<dbReference type="Proteomes" id="UP000612055">
    <property type="component" value="Unassembled WGS sequence"/>
</dbReference>
<dbReference type="NCBIfam" id="TIGR00971">
    <property type="entry name" value="3a0106s03"/>
    <property type="match status" value="1"/>
</dbReference>